<dbReference type="EnsemblPlants" id="Bo4g049630.1">
    <property type="protein sequence ID" value="Bo4g049630.1"/>
    <property type="gene ID" value="Bo4g049630"/>
</dbReference>
<reference evidence="1" key="2">
    <citation type="submission" date="2015-03" db="UniProtKB">
        <authorList>
            <consortium name="EnsemblPlants"/>
        </authorList>
    </citation>
    <scope>IDENTIFICATION</scope>
</reference>
<dbReference type="PANTHER" id="PTHR47150:SF5">
    <property type="entry name" value="OS07G0546750 PROTEIN"/>
    <property type="match status" value="1"/>
</dbReference>
<accession>A0A0D3BT00</accession>
<proteinExistence type="predicted"/>
<reference evidence="1 2" key="1">
    <citation type="journal article" date="2014" name="Genome Biol.">
        <title>Transcriptome and methylome profiling reveals relics of genome dominance in the mesopolyploid Brassica oleracea.</title>
        <authorList>
            <person name="Parkin I.A."/>
            <person name="Koh C."/>
            <person name="Tang H."/>
            <person name="Robinson S.J."/>
            <person name="Kagale S."/>
            <person name="Clarke W.E."/>
            <person name="Town C.D."/>
            <person name="Nixon J."/>
            <person name="Krishnakumar V."/>
            <person name="Bidwell S.L."/>
            <person name="Denoeud F."/>
            <person name="Belcram H."/>
            <person name="Links M.G."/>
            <person name="Just J."/>
            <person name="Clarke C."/>
            <person name="Bender T."/>
            <person name="Huebert T."/>
            <person name="Mason A.S."/>
            <person name="Pires J.C."/>
            <person name="Barker G."/>
            <person name="Moore J."/>
            <person name="Walley P.G."/>
            <person name="Manoli S."/>
            <person name="Batley J."/>
            <person name="Edwards D."/>
            <person name="Nelson M.N."/>
            <person name="Wang X."/>
            <person name="Paterson A.H."/>
            <person name="King G."/>
            <person name="Bancroft I."/>
            <person name="Chalhoub B."/>
            <person name="Sharpe A.G."/>
        </authorList>
    </citation>
    <scope>NUCLEOTIDE SEQUENCE</scope>
    <source>
        <strain evidence="1 2">cv. TO1000</strain>
    </source>
</reference>
<evidence type="ECO:0000313" key="2">
    <source>
        <dbReference type="Proteomes" id="UP000032141"/>
    </source>
</evidence>
<sequence>MSSSSSDELEERLEEAFDGIFQNIHDDIVAGRRKKKGQRTYIERNCEEGHIRLWNDYFSEEPTFLRHLFRRRFRMNKDLFMRIAYRL</sequence>
<dbReference type="AlphaFoldDB" id="A0A0D3BT00"/>
<evidence type="ECO:0000313" key="1">
    <source>
        <dbReference type="EnsemblPlants" id="Bo4g049630.1"/>
    </source>
</evidence>
<dbReference type="Gramene" id="Bo4g049630.1">
    <property type="protein sequence ID" value="Bo4g049630.1"/>
    <property type="gene ID" value="Bo4g049630"/>
</dbReference>
<dbReference type="PANTHER" id="PTHR47150">
    <property type="entry name" value="OS12G0169200 PROTEIN"/>
    <property type="match status" value="1"/>
</dbReference>
<dbReference type="HOGENOM" id="CLU_012390_4_5_1"/>
<dbReference type="Proteomes" id="UP000032141">
    <property type="component" value="Chromosome C4"/>
</dbReference>
<organism evidence="1 2">
    <name type="scientific">Brassica oleracea var. oleracea</name>
    <dbReference type="NCBI Taxonomy" id="109376"/>
    <lineage>
        <taxon>Eukaryota</taxon>
        <taxon>Viridiplantae</taxon>
        <taxon>Streptophyta</taxon>
        <taxon>Embryophyta</taxon>
        <taxon>Tracheophyta</taxon>
        <taxon>Spermatophyta</taxon>
        <taxon>Magnoliopsida</taxon>
        <taxon>eudicotyledons</taxon>
        <taxon>Gunneridae</taxon>
        <taxon>Pentapetalae</taxon>
        <taxon>rosids</taxon>
        <taxon>malvids</taxon>
        <taxon>Brassicales</taxon>
        <taxon>Brassicaceae</taxon>
        <taxon>Brassiceae</taxon>
        <taxon>Brassica</taxon>
    </lineage>
</organism>
<keyword evidence="2" id="KW-1185">Reference proteome</keyword>
<name>A0A0D3BT00_BRAOL</name>
<protein>
    <submittedName>
        <fullName evidence="1">Uncharacterized protein</fullName>
    </submittedName>
</protein>